<evidence type="ECO:0000313" key="5">
    <source>
        <dbReference type="EMBL" id="SCZ50687.1"/>
    </source>
</evidence>
<dbReference type="SUPFAM" id="SSF52972">
    <property type="entry name" value="ITPase-like"/>
    <property type="match status" value="1"/>
</dbReference>
<comment type="cofactor">
    <cofactor evidence="1 4">
        <name>a divalent metal cation</name>
        <dbReference type="ChEBI" id="CHEBI:60240"/>
    </cofactor>
</comment>
<reference evidence="5 6" key="1">
    <citation type="submission" date="2016-10" db="EMBL/GenBank/DDBJ databases">
        <authorList>
            <person name="de Groot N.N."/>
        </authorList>
    </citation>
    <scope>NUCLEOTIDE SEQUENCE [LARGE SCALE GENOMIC DNA]</scope>
    <source>
        <strain evidence="5 6">HLD2</strain>
    </source>
</reference>
<evidence type="ECO:0000256" key="2">
    <source>
        <dbReference type="ARBA" id="ARBA00022801"/>
    </source>
</evidence>
<feature type="site" description="Important for substrate specificity" evidence="4">
    <location>
        <position position="76"/>
    </location>
</feature>
<keyword evidence="6" id="KW-1185">Reference proteome</keyword>
<keyword evidence="3 4" id="KW-0546">Nucleotide metabolism</keyword>
<dbReference type="EC" id="3.6.1.9" evidence="4"/>
<dbReference type="InterPro" id="IPR003697">
    <property type="entry name" value="Maf-like"/>
</dbReference>
<keyword evidence="4" id="KW-0963">Cytoplasm</keyword>
<evidence type="ECO:0000313" key="6">
    <source>
        <dbReference type="Proteomes" id="UP000199648"/>
    </source>
</evidence>
<dbReference type="Pfam" id="PF02545">
    <property type="entry name" value="Maf"/>
    <property type="match status" value="1"/>
</dbReference>
<comment type="function">
    <text evidence="4">Nucleoside triphosphate pyrophosphatase that hydrolyzes dTTP and UTP. May have a dual role in cell division arrest and in preventing the incorporation of modified nucleotides into cellular nucleic acids.</text>
</comment>
<dbReference type="InterPro" id="IPR029001">
    <property type="entry name" value="ITPase-like_fam"/>
</dbReference>
<dbReference type="Proteomes" id="UP000199648">
    <property type="component" value="Unassembled WGS sequence"/>
</dbReference>
<proteinExistence type="inferred from homology"/>
<name>A0A1G5PMI5_9GAMM</name>
<gene>
    <name evidence="5" type="ORF">SAMN03097708_00474</name>
</gene>
<comment type="similarity">
    <text evidence="4">Belongs to the Maf family. YhdE subfamily.</text>
</comment>
<feature type="site" description="Important for substrate specificity" evidence="4">
    <location>
        <position position="159"/>
    </location>
</feature>
<evidence type="ECO:0000256" key="3">
    <source>
        <dbReference type="ARBA" id="ARBA00023080"/>
    </source>
</evidence>
<comment type="catalytic activity">
    <reaction evidence="4">
        <text>UTP + H2O = UMP + diphosphate + H(+)</text>
        <dbReference type="Rhea" id="RHEA:29395"/>
        <dbReference type="ChEBI" id="CHEBI:15377"/>
        <dbReference type="ChEBI" id="CHEBI:15378"/>
        <dbReference type="ChEBI" id="CHEBI:33019"/>
        <dbReference type="ChEBI" id="CHEBI:46398"/>
        <dbReference type="ChEBI" id="CHEBI:57865"/>
        <dbReference type="EC" id="3.6.1.9"/>
    </reaction>
</comment>
<dbReference type="STRING" id="415747.SAMN03097708_00474"/>
<dbReference type="GO" id="GO:0005737">
    <property type="term" value="C:cytoplasm"/>
    <property type="evidence" value="ECO:0007669"/>
    <property type="project" value="UniProtKB-SubCell"/>
</dbReference>
<dbReference type="GO" id="GO:0036218">
    <property type="term" value="F:dTTP diphosphatase activity"/>
    <property type="evidence" value="ECO:0007669"/>
    <property type="project" value="RHEA"/>
</dbReference>
<dbReference type="HAMAP" id="MF_00528">
    <property type="entry name" value="Maf"/>
    <property type="match status" value="1"/>
</dbReference>
<feature type="active site" description="Proton acceptor" evidence="4">
    <location>
        <position position="75"/>
    </location>
</feature>
<dbReference type="GO" id="GO:0036221">
    <property type="term" value="F:UTP diphosphatase activity"/>
    <property type="evidence" value="ECO:0007669"/>
    <property type="project" value="RHEA"/>
</dbReference>
<dbReference type="Gene3D" id="3.90.950.10">
    <property type="match status" value="1"/>
</dbReference>
<sequence length="200" mass="21708">MSAKPLIHLASASPRRGELLKQIGVSFNQFPVDITEVCRTGEVAEVFCLRLALEKARAGRARLPSSDSRPVLGSDTVVVLNEHVLGKPADREDALAMLRQLSGHTHEVYTAVALVGVDERAESRLSVSHVTFRALDEEEIAAYWATGEPLDKAGAYGIQGFGAVFVERLEGSYSGVMGLPLFETAELLGHFGIEIFKTEE</sequence>
<organism evidence="5 6">
    <name type="scientific">Thiohalomonas denitrificans</name>
    <dbReference type="NCBI Taxonomy" id="415747"/>
    <lineage>
        <taxon>Bacteria</taxon>
        <taxon>Pseudomonadati</taxon>
        <taxon>Pseudomonadota</taxon>
        <taxon>Gammaproteobacteria</taxon>
        <taxon>Thiohalomonadales</taxon>
        <taxon>Thiohalomonadaceae</taxon>
        <taxon>Thiohalomonas</taxon>
    </lineage>
</organism>
<dbReference type="CDD" id="cd00555">
    <property type="entry name" value="Maf"/>
    <property type="match status" value="1"/>
</dbReference>
<comment type="subcellular location">
    <subcellularLocation>
        <location evidence="4">Cytoplasm</location>
    </subcellularLocation>
</comment>
<comment type="catalytic activity">
    <reaction evidence="4">
        <text>dTTP + H2O = dTMP + diphosphate + H(+)</text>
        <dbReference type="Rhea" id="RHEA:28534"/>
        <dbReference type="ChEBI" id="CHEBI:15377"/>
        <dbReference type="ChEBI" id="CHEBI:15378"/>
        <dbReference type="ChEBI" id="CHEBI:33019"/>
        <dbReference type="ChEBI" id="CHEBI:37568"/>
        <dbReference type="ChEBI" id="CHEBI:63528"/>
        <dbReference type="EC" id="3.6.1.9"/>
    </reaction>
</comment>
<keyword evidence="2 4" id="KW-0378">Hydrolase</keyword>
<comment type="caution">
    <text evidence="4">Lacks conserved residue(s) required for the propagation of feature annotation.</text>
</comment>
<dbReference type="GO" id="GO:0009117">
    <property type="term" value="P:nucleotide metabolic process"/>
    <property type="evidence" value="ECO:0007669"/>
    <property type="project" value="UniProtKB-KW"/>
</dbReference>
<accession>A0A1G5PMI5</accession>
<evidence type="ECO:0000256" key="4">
    <source>
        <dbReference type="HAMAP-Rule" id="MF_00528"/>
    </source>
</evidence>
<dbReference type="PANTHER" id="PTHR43213:SF5">
    <property type="entry name" value="BIFUNCTIONAL DTTP_UTP PYROPHOSPHATASE_METHYLTRANSFERASE PROTEIN-RELATED"/>
    <property type="match status" value="1"/>
</dbReference>
<evidence type="ECO:0000256" key="1">
    <source>
        <dbReference type="ARBA" id="ARBA00001968"/>
    </source>
</evidence>
<feature type="site" description="Important for substrate specificity" evidence="4">
    <location>
        <position position="15"/>
    </location>
</feature>
<dbReference type="PANTHER" id="PTHR43213">
    <property type="entry name" value="BIFUNCTIONAL DTTP/UTP PYROPHOSPHATASE/METHYLTRANSFERASE PROTEIN-RELATED"/>
    <property type="match status" value="1"/>
</dbReference>
<dbReference type="EMBL" id="FMWD01000001">
    <property type="protein sequence ID" value="SCZ50687.1"/>
    <property type="molecule type" value="Genomic_DNA"/>
</dbReference>
<dbReference type="PIRSF" id="PIRSF006305">
    <property type="entry name" value="Maf"/>
    <property type="match status" value="1"/>
</dbReference>
<dbReference type="NCBIfam" id="TIGR00172">
    <property type="entry name" value="maf"/>
    <property type="match status" value="1"/>
</dbReference>
<protein>
    <recommendedName>
        <fullName evidence="4">dTTP/UTP pyrophosphatase</fullName>
        <shortName evidence="4">dTTPase/UTPase</shortName>
        <ecNumber evidence="4">3.6.1.9</ecNumber>
    </recommendedName>
    <alternativeName>
        <fullName evidence="4">Nucleoside triphosphate pyrophosphatase</fullName>
    </alternativeName>
    <alternativeName>
        <fullName evidence="4">Nucleotide pyrophosphatase</fullName>
        <shortName evidence="4">Nucleotide PPase</shortName>
    </alternativeName>
</protein>
<dbReference type="AlphaFoldDB" id="A0A1G5PMI5"/>